<dbReference type="Proteomes" id="UP000524246">
    <property type="component" value="Unassembled WGS sequence"/>
</dbReference>
<evidence type="ECO:0000313" key="9">
    <source>
        <dbReference type="Proteomes" id="UP000524246"/>
    </source>
</evidence>
<gene>
    <name evidence="6" type="primary">vapC</name>
    <name evidence="8" type="ORF">GYA55_07695</name>
</gene>
<dbReference type="EMBL" id="JAAZON010000337">
    <property type="protein sequence ID" value="NMC63037.1"/>
    <property type="molecule type" value="Genomic_DNA"/>
</dbReference>
<protein>
    <recommendedName>
        <fullName evidence="6">Ribonuclease VapC</fullName>
        <shortName evidence="6">RNase VapC</shortName>
        <ecNumber evidence="6">3.1.-.-</ecNumber>
    </recommendedName>
    <alternativeName>
        <fullName evidence="6">Toxin VapC</fullName>
    </alternativeName>
</protein>
<dbReference type="PANTHER" id="PTHR42740:SF1">
    <property type="entry name" value="RIBONUCLEASE VAPC3"/>
    <property type="match status" value="1"/>
</dbReference>
<dbReference type="GO" id="GO:0090729">
    <property type="term" value="F:toxin activity"/>
    <property type="evidence" value="ECO:0007669"/>
    <property type="project" value="UniProtKB-KW"/>
</dbReference>
<keyword evidence="4 6" id="KW-0378">Hydrolase</keyword>
<keyword evidence="6" id="KW-0800">Toxin</keyword>
<accession>A0A7X9FRT2</accession>
<keyword evidence="2 6" id="KW-0540">Nuclease</keyword>
<dbReference type="HAMAP" id="MF_00265">
    <property type="entry name" value="VapC_Nob1"/>
    <property type="match status" value="1"/>
</dbReference>
<feature type="binding site" evidence="6">
    <location>
        <position position="97"/>
    </location>
    <ligand>
        <name>Mg(2+)</name>
        <dbReference type="ChEBI" id="CHEBI:18420"/>
    </ligand>
</feature>
<keyword evidence="5 6" id="KW-0460">Magnesium</keyword>
<evidence type="ECO:0000256" key="6">
    <source>
        <dbReference type="HAMAP-Rule" id="MF_00265"/>
    </source>
</evidence>
<evidence type="ECO:0000256" key="4">
    <source>
        <dbReference type="ARBA" id="ARBA00022801"/>
    </source>
</evidence>
<dbReference type="Pfam" id="PF01850">
    <property type="entry name" value="PIN"/>
    <property type="match status" value="1"/>
</dbReference>
<dbReference type="SUPFAM" id="SSF88723">
    <property type="entry name" value="PIN domain-like"/>
    <property type="match status" value="1"/>
</dbReference>
<dbReference type="InterPro" id="IPR002716">
    <property type="entry name" value="PIN_dom"/>
</dbReference>
<dbReference type="Gene3D" id="3.40.50.1010">
    <property type="entry name" value="5'-nuclease"/>
    <property type="match status" value="1"/>
</dbReference>
<dbReference type="GO" id="GO:0016787">
    <property type="term" value="F:hydrolase activity"/>
    <property type="evidence" value="ECO:0007669"/>
    <property type="project" value="UniProtKB-KW"/>
</dbReference>
<dbReference type="EC" id="3.1.-.-" evidence="6"/>
<keyword evidence="1 6" id="KW-1277">Toxin-antitoxin system</keyword>
<dbReference type="AlphaFoldDB" id="A0A7X9FRT2"/>
<dbReference type="GO" id="GO:0004540">
    <property type="term" value="F:RNA nuclease activity"/>
    <property type="evidence" value="ECO:0007669"/>
    <property type="project" value="InterPro"/>
</dbReference>
<evidence type="ECO:0000256" key="2">
    <source>
        <dbReference type="ARBA" id="ARBA00022722"/>
    </source>
</evidence>
<evidence type="ECO:0000259" key="7">
    <source>
        <dbReference type="Pfam" id="PF01850"/>
    </source>
</evidence>
<reference evidence="8 9" key="1">
    <citation type="journal article" date="2020" name="Biotechnol. Biofuels">
        <title>New insights from the biogas microbiome by comprehensive genome-resolved metagenomics of nearly 1600 species originating from multiple anaerobic digesters.</title>
        <authorList>
            <person name="Campanaro S."/>
            <person name="Treu L."/>
            <person name="Rodriguez-R L.M."/>
            <person name="Kovalovszki A."/>
            <person name="Ziels R.M."/>
            <person name="Maus I."/>
            <person name="Zhu X."/>
            <person name="Kougias P.G."/>
            <person name="Basile A."/>
            <person name="Luo G."/>
            <person name="Schluter A."/>
            <person name="Konstantinidis K.T."/>
            <person name="Angelidaki I."/>
        </authorList>
    </citation>
    <scope>NUCLEOTIDE SEQUENCE [LARGE SCALE GENOMIC DNA]</scope>
    <source>
        <strain evidence="8">AS27yjCOA_65</strain>
    </source>
</reference>
<proteinExistence type="inferred from homology"/>
<dbReference type="InterPro" id="IPR051749">
    <property type="entry name" value="PINc/VapC_TA_RNase"/>
</dbReference>
<sequence length="130" mass="14858">MIVDTSVLIDFLKGEDTRETRVLAELEGNGFQYAIPLICLQEVLQGARDHKEWKLLEQYLSSQVLLEPQDYKATHVAAARLYFDCRRKGVTVRSAADCFIAQIVIECNGKLLHSDKDFDRLKKVCKLQTI</sequence>
<comment type="cofactor">
    <cofactor evidence="6">
        <name>Mg(2+)</name>
        <dbReference type="ChEBI" id="CHEBI:18420"/>
    </cofactor>
</comment>
<keyword evidence="3 6" id="KW-0479">Metal-binding</keyword>
<feature type="binding site" evidence="6">
    <location>
        <position position="4"/>
    </location>
    <ligand>
        <name>Mg(2+)</name>
        <dbReference type="ChEBI" id="CHEBI:18420"/>
    </ligand>
</feature>
<evidence type="ECO:0000256" key="5">
    <source>
        <dbReference type="ARBA" id="ARBA00022842"/>
    </source>
</evidence>
<dbReference type="PANTHER" id="PTHR42740">
    <property type="entry name" value="RIBONUCLEASE VAPC3"/>
    <property type="match status" value="1"/>
</dbReference>
<evidence type="ECO:0000313" key="8">
    <source>
        <dbReference type="EMBL" id="NMC63037.1"/>
    </source>
</evidence>
<dbReference type="InterPro" id="IPR029060">
    <property type="entry name" value="PIN-like_dom_sf"/>
</dbReference>
<feature type="domain" description="PIN" evidence="7">
    <location>
        <begin position="1"/>
        <end position="123"/>
    </location>
</feature>
<dbReference type="GO" id="GO:0000287">
    <property type="term" value="F:magnesium ion binding"/>
    <property type="evidence" value="ECO:0007669"/>
    <property type="project" value="UniProtKB-UniRule"/>
</dbReference>
<name>A0A7X9FRT2_9DELT</name>
<dbReference type="InterPro" id="IPR022907">
    <property type="entry name" value="VapC_family"/>
</dbReference>
<organism evidence="8 9">
    <name type="scientific">SAR324 cluster bacterium</name>
    <dbReference type="NCBI Taxonomy" id="2024889"/>
    <lineage>
        <taxon>Bacteria</taxon>
        <taxon>Deltaproteobacteria</taxon>
        <taxon>SAR324 cluster</taxon>
    </lineage>
</organism>
<comment type="function">
    <text evidence="6">Toxic component of a toxin-antitoxin (TA) system. An RNase.</text>
</comment>
<evidence type="ECO:0000256" key="1">
    <source>
        <dbReference type="ARBA" id="ARBA00022649"/>
    </source>
</evidence>
<evidence type="ECO:0000256" key="3">
    <source>
        <dbReference type="ARBA" id="ARBA00022723"/>
    </source>
</evidence>
<comment type="caution">
    <text evidence="8">The sequence shown here is derived from an EMBL/GenBank/DDBJ whole genome shotgun (WGS) entry which is preliminary data.</text>
</comment>
<comment type="similarity">
    <text evidence="6">Belongs to the PINc/VapC protein family.</text>
</comment>